<dbReference type="Pfam" id="PF07862">
    <property type="entry name" value="Nif11"/>
    <property type="match status" value="1"/>
</dbReference>
<sequence>MSLENVRAFYERLASDEAFRNQIQSVESKDAGREILQNAGFDFTPAEFEEYTEQLLETNAANDDLKDLNPQELEAVFGGAIPVLFPGILPILMYGVVITQIRGLL</sequence>
<evidence type="ECO:0000313" key="3">
    <source>
        <dbReference type="EMBL" id="AVH79463.1"/>
    </source>
</evidence>
<reference evidence="3" key="1">
    <citation type="journal article" date="2018" name="Science">
        <title>Natural noncanonical protein splicing yields products with diverse ?-amino acid residues.</title>
        <authorList>
            <person name="Morinaka B.I."/>
            <person name="Lakis E."/>
            <person name="Verest M."/>
            <person name="Helf M.J."/>
            <person name="Scalvenzi T."/>
            <person name="Vagstad A.L."/>
            <person name="Sims J."/>
            <person name="Sunagawa S."/>
            <person name="Gugger M."/>
            <person name="Piel J."/>
        </authorList>
    </citation>
    <scope>NUCLEOTIDE SEQUENCE</scope>
    <source>
        <strain evidence="3">PCC 7415</strain>
    </source>
</reference>
<proteinExistence type="predicted"/>
<dbReference type="NCBIfam" id="TIGR03798">
    <property type="entry name" value="leader_Nif11"/>
    <property type="match status" value="1"/>
</dbReference>
<accession>A0A2P0ZG82</accession>
<feature type="transmembrane region" description="Helical" evidence="1">
    <location>
        <begin position="75"/>
        <end position="97"/>
    </location>
</feature>
<dbReference type="EMBL" id="MG373766">
    <property type="protein sequence ID" value="AVH79463.1"/>
    <property type="molecule type" value="Genomic_DNA"/>
</dbReference>
<evidence type="ECO:0000256" key="1">
    <source>
        <dbReference type="SAM" id="Phobius"/>
    </source>
</evidence>
<feature type="domain" description="Nif11" evidence="2">
    <location>
        <begin position="1"/>
        <end position="48"/>
    </location>
</feature>
<organism evidence="3">
    <name type="scientific">[Tolypothrix] sp. PCC 7415</name>
    <dbReference type="NCBI Taxonomy" id="373957"/>
    <lineage>
        <taxon>Bacteria</taxon>
        <taxon>Bacillati</taxon>
        <taxon>Cyanobacteriota</taxon>
        <taxon>Cyanophyceae</taxon>
        <taxon>Nostocales</taxon>
        <taxon>Fortieaceae</taxon>
        <taxon>Roholtiella</taxon>
    </lineage>
</organism>
<protein>
    <submittedName>
        <fullName evidence="3">Nif11-type</fullName>
    </submittedName>
</protein>
<keyword evidence="1" id="KW-1133">Transmembrane helix</keyword>
<keyword evidence="1" id="KW-0472">Membrane</keyword>
<dbReference type="InterPro" id="IPR022516">
    <property type="entry name" value="CHP03798_Ocin"/>
</dbReference>
<keyword evidence="1" id="KW-0812">Transmembrane</keyword>
<dbReference type="AlphaFoldDB" id="A0A2P0ZG82"/>
<name>A0A2P0ZG82_9CYAN</name>
<evidence type="ECO:0000259" key="2">
    <source>
        <dbReference type="Pfam" id="PF07862"/>
    </source>
</evidence>
<dbReference type="InterPro" id="IPR012903">
    <property type="entry name" value="Nif11"/>
</dbReference>